<reference evidence="2 3" key="1">
    <citation type="submission" date="2023-07" db="EMBL/GenBank/DDBJ databases">
        <title>The novel representative of Negativicutes class, Anaeroselena agilis gen. nov. sp. nov.</title>
        <authorList>
            <person name="Prokofeva M.I."/>
            <person name="Elcheninov A.G."/>
            <person name="Klyukina A."/>
            <person name="Kublanov I.V."/>
            <person name="Frolov E.N."/>
            <person name="Podosokorskaya O.A."/>
        </authorList>
    </citation>
    <scope>NUCLEOTIDE SEQUENCE [LARGE SCALE GENOMIC DNA]</scope>
    <source>
        <strain evidence="2 3">4137-cl</strain>
    </source>
</reference>
<feature type="transmembrane region" description="Helical" evidence="1">
    <location>
        <begin position="253"/>
        <end position="270"/>
    </location>
</feature>
<dbReference type="InterPro" id="IPR038880">
    <property type="entry name" value="MJ0871-like"/>
</dbReference>
<accession>A0ABU3NVF7</accession>
<proteinExistence type="predicted"/>
<organism evidence="2 3">
    <name type="scientific">Anaeroselena agilis</name>
    <dbReference type="NCBI Taxonomy" id="3063788"/>
    <lineage>
        <taxon>Bacteria</taxon>
        <taxon>Bacillati</taxon>
        <taxon>Bacillota</taxon>
        <taxon>Negativicutes</taxon>
        <taxon>Acetonemataceae</taxon>
        <taxon>Anaeroselena</taxon>
    </lineage>
</organism>
<sequence>MSELAAAAWATVEIMKSVLPSLYVGLFLAGLFTSRGGVIGGRRLLPAVARLTGLPPACALSVVLAAGDRTAGMAAVALAKERAGLSNGEVIAANLVAKAPSVLRFFVFSFIPIMAALYPPGVAARFLAVYFAAFAVISLTGVVYARLLSGGRAGGCPVPAGKPVMGWPEAVRAAVAGSWRPFVNMAVWMAAMSYVAMLFIKTGYLQRLTDYLPILTRIGLDAGLLPLAGTGLVSMIGGVAAVGAALRDGAVPAATVVPLLLTVSLLHNFYDLFASSLPRAVGVFGRRLGVRVAASGFVVTQAVMLLALALAIKGII</sequence>
<feature type="transmembrane region" description="Helical" evidence="1">
    <location>
        <begin position="290"/>
        <end position="312"/>
    </location>
</feature>
<gene>
    <name evidence="2" type="ORF">Q4T40_03040</name>
</gene>
<feature type="transmembrane region" description="Helical" evidence="1">
    <location>
        <begin position="102"/>
        <end position="121"/>
    </location>
</feature>
<feature type="transmembrane region" description="Helical" evidence="1">
    <location>
        <begin position="182"/>
        <end position="204"/>
    </location>
</feature>
<evidence type="ECO:0008006" key="4">
    <source>
        <dbReference type="Google" id="ProtNLM"/>
    </source>
</evidence>
<keyword evidence="1" id="KW-0472">Membrane</keyword>
<evidence type="ECO:0000256" key="1">
    <source>
        <dbReference type="SAM" id="Phobius"/>
    </source>
</evidence>
<dbReference type="EMBL" id="JAUOZS010000001">
    <property type="protein sequence ID" value="MDT8900213.1"/>
    <property type="molecule type" value="Genomic_DNA"/>
</dbReference>
<name>A0ABU3NVF7_9FIRM</name>
<feature type="transmembrane region" description="Helical" evidence="1">
    <location>
        <begin position="224"/>
        <end position="246"/>
    </location>
</feature>
<dbReference type="PANTHER" id="PTHR38139">
    <property type="entry name" value="GATE DOMAIN-CONTAINING PROTEIN"/>
    <property type="match status" value="1"/>
</dbReference>
<keyword evidence="3" id="KW-1185">Reference proteome</keyword>
<feature type="transmembrane region" description="Helical" evidence="1">
    <location>
        <begin position="127"/>
        <end position="145"/>
    </location>
</feature>
<protein>
    <recommendedName>
        <fullName evidence="4">Nucleoside transporter/FeoB GTPase Gate domain-containing protein</fullName>
    </recommendedName>
</protein>
<feature type="transmembrane region" description="Helical" evidence="1">
    <location>
        <begin position="6"/>
        <end position="33"/>
    </location>
</feature>
<comment type="caution">
    <text evidence="2">The sequence shown here is derived from an EMBL/GenBank/DDBJ whole genome shotgun (WGS) entry which is preliminary data.</text>
</comment>
<keyword evidence="1" id="KW-0812">Transmembrane</keyword>
<keyword evidence="1" id="KW-1133">Transmembrane helix</keyword>
<dbReference type="PANTHER" id="PTHR38139:SF1">
    <property type="entry name" value="NUCLEOSIDE TRANSPORTER_FEOB GTPASE GATE DOMAIN-CONTAINING PROTEIN"/>
    <property type="match status" value="1"/>
</dbReference>
<dbReference type="Proteomes" id="UP001254848">
    <property type="component" value="Unassembled WGS sequence"/>
</dbReference>
<evidence type="ECO:0000313" key="2">
    <source>
        <dbReference type="EMBL" id="MDT8900213.1"/>
    </source>
</evidence>
<evidence type="ECO:0000313" key="3">
    <source>
        <dbReference type="Proteomes" id="UP001254848"/>
    </source>
</evidence>
<dbReference type="RefSeq" id="WP_413778769.1">
    <property type="nucleotide sequence ID" value="NZ_JAUOZS010000001.1"/>
</dbReference>